<dbReference type="GO" id="GO:0005930">
    <property type="term" value="C:axoneme"/>
    <property type="evidence" value="ECO:0007669"/>
    <property type="project" value="TreeGrafter"/>
</dbReference>
<keyword evidence="7" id="KW-0067">ATP-binding</keyword>
<dbReference type="SUPFAM" id="SSF56059">
    <property type="entry name" value="Glutathione synthetase ATP-binding domain-like"/>
    <property type="match status" value="1"/>
</dbReference>
<dbReference type="InterPro" id="IPR007237">
    <property type="entry name" value="CD20-like"/>
</dbReference>
<evidence type="ECO:0000256" key="3">
    <source>
        <dbReference type="ARBA" id="ARBA00022490"/>
    </source>
</evidence>
<feature type="region of interest" description="Disordered" evidence="10">
    <location>
        <begin position="980"/>
        <end position="1003"/>
    </location>
</feature>
<dbReference type="PANTHER" id="PTHR45870">
    <property type="entry name" value="TUBULIN MONOGLYCYLASE TTLL3"/>
    <property type="match status" value="1"/>
</dbReference>
<name>A0A6G0U244_APHGL</name>
<gene>
    <name evidence="12" type="ORF">AGLY_003055</name>
</gene>
<evidence type="ECO:0000256" key="9">
    <source>
        <dbReference type="ARBA" id="ARBA00023136"/>
    </source>
</evidence>
<keyword evidence="8 11" id="KW-1133">Transmembrane helix</keyword>
<dbReference type="GO" id="GO:0005524">
    <property type="term" value="F:ATP binding"/>
    <property type="evidence" value="ECO:0007669"/>
    <property type="project" value="UniProtKB-KW"/>
</dbReference>
<keyword evidence="4" id="KW-0436">Ligase</keyword>
<dbReference type="OrthoDB" id="202825at2759"/>
<keyword evidence="9 11" id="KW-0472">Membrane</keyword>
<dbReference type="InterPro" id="IPR051437">
    <property type="entry name" value="TTLL_monoglycylase"/>
</dbReference>
<feature type="transmembrane region" description="Helical" evidence="11">
    <location>
        <begin position="874"/>
        <end position="896"/>
    </location>
</feature>
<evidence type="ECO:0000256" key="10">
    <source>
        <dbReference type="SAM" id="MobiDB-lite"/>
    </source>
</evidence>
<reference evidence="12 13" key="1">
    <citation type="submission" date="2019-08" db="EMBL/GenBank/DDBJ databases">
        <title>The genome of the soybean aphid Biotype 1, its phylome, world population structure and adaptation to the North American continent.</title>
        <authorList>
            <person name="Giordano R."/>
            <person name="Donthu R.K."/>
            <person name="Hernandez A.G."/>
            <person name="Wright C.L."/>
            <person name="Zimin A.V."/>
        </authorList>
    </citation>
    <scope>NUCLEOTIDE SEQUENCE [LARGE SCALE GENOMIC DNA]</scope>
    <source>
        <tissue evidence="12">Whole aphids</tissue>
    </source>
</reference>
<dbReference type="GO" id="GO:0003341">
    <property type="term" value="P:cilium movement"/>
    <property type="evidence" value="ECO:0007669"/>
    <property type="project" value="TreeGrafter"/>
</dbReference>
<proteinExistence type="predicted"/>
<accession>A0A6G0U244</accession>
<feature type="compositionally biased region" description="Basic and acidic residues" evidence="10">
    <location>
        <begin position="990"/>
        <end position="1003"/>
    </location>
</feature>
<dbReference type="Proteomes" id="UP000475862">
    <property type="component" value="Unassembled WGS sequence"/>
</dbReference>
<evidence type="ECO:0000256" key="7">
    <source>
        <dbReference type="ARBA" id="ARBA00022840"/>
    </source>
</evidence>
<comment type="subcellular location">
    <subcellularLocation>
        <location evidence="2">Cytoplasm</location>
    </subcellularLocation>
    <subcellularLocation>
        <location evidence="1">Membrane</location>
        <topology evidence="1">Multi-pass membrane protein</topology>
    </subcellularLocation>
</comment>
<dbReference type="InterPro" id="IPR004344">
    <property type="entry name" value="TTL/TTLL_fam"/>
</dbReference>
<feature type="transmembrane region" description="Helical" evidence="11">
    <location>
        <begin position="747"/>
        <end position="771"/>
    </location>
</feature>
<evidence type="ECO:0000256" key="2">
    <source>
        <dbReference type="ARBA" id="ARBA00004496"/>
    </source>
</evidence>
<sequence length="1032" mass="118309">MNFNNNTRKLWLTRYDTNSDYNEVKQCSKANDTKNNNKQDYSKKIFESNKECKNAGLSIISSINTRYQLNFKNYIQELYKALIKECNYNLLDLNSVNTSLDFESLTSVTNRTLKAIQNKQIFSVLGYFPIISKELKNRGWVEKRDPHRPPINYSQYLKSSPYMVNWIESPPLISSTNEKEGAMERLKSLQSWSILKNKRSDFIFVTRKHLINWSTLSQFTCVSQMTRHNGLAQCLESYKNVQTNLMFPRCHYIRNEADSDAFVEDYITTALVSTLKIIVKAIENNKRIFNVNGNIPYKIINFVEQCIIKFLNKQITGNTETGIWKFKSQKEIWNEFMIYYTKLIIDSNAQFNQAYTSELELDVYAKCKYLLEKMKPYRPQHYIDGITNTWIIKPTSNCSGHGIMLSRDLQTIQRKITETDILRNNYILQKYIERPLLVYTCKIDLRQWFLVTNMSPVVVWMYKEGYVRFCANSFSMENMHESIHLSNVRLQIKYRKIRNSQVPEECMWDYKELQNHLRNIGQEYVWDELIFPGMSESIYAVLQAATDTSFYRDNTFQLLGADFLITDNFIPYLIEINSIPGLNPSTSVIANLVPKLLSDIVKVTVDYKKNSNADTGLFVKVVPEKWKPASAVVVDSCNQINSSTTEVPFTFDYHRRWMDFVNKKLVALRLNRTAQRSGETWSMSMAPQPPPMSSVVAASTWFSDNMSRKMGASTPSYYPSEADFVVKTPQKPVDASKPRHHSDQIQYISLIGLMQVVTGCLMVVFGVLSMLHEASLSSVGAGLWSGAMAMGNGVVGLMASLNGCLSPDRTLSPLSVTIYLALCLVSVGVSNLAIILTAIGLLKDSQKPYYIIPKDKTHYKTLTADQLQTNWAPVLANLGLLLATSVQCLTTMLAAFRFYRLVRLIVAGEQQTSWSNSRHRSSSCCSSSVGSKQKLVQKWLVQQTPSHLDQAHQQIKYPGKVYGNKMGVYDETRTLPKWKSHRTAPKLKPAKLDRKERRPSNDAADVHRAYTGMDREIVEEFISVTMDPKHYS</sequence>
<keyword evidence="5 11" id="KW-0812">Transmembrane</keyword>
<protein>
    <submittedName>
        <fullName evidence="12">Uncharacterized protein</fullName>
    </submittedName>
</protein>
<dbReference type="PROSITE" id="PS51221">
    <property type="entry name" value="TTL"/>
    <property type="match status" value="1"/>
</dbReference>
<dbReference type="GO" id="GO:0070736">
    <property type="term" value="F:protein-glycine ligase activity, initiating"/>
    <property type="evidence" value="ECO:0007669"/>
    <property type="project" value="TreeGrafter"/>
</dbReference>
<dbReference type="EMBL" id="VYZN01000009">
    <property type="protein sequence ID" value="KAE9543144.1"/>
    <property type="molecule type" value="Genomic_DNA"/>
</dbReference>
<evidence type="ECO:0000256" key="8">
    <source>
        <dbReference type="ARBA" id="ARBA00022989"/>
    </source>
</evidence>
<organism evidence="12 13">
    <name type="scientific">Aphis glycines</name>
    <name type="common">Soybean aphid</name>
    <dbReference type="NCBI Taxonomy" id="307491"/>
    <lineage>
        <taxon>Eukaryota</taxon>
        <taxon>Metazoa</taxon>
        <taxon>Ecdysozoa</taxon>
        <taxon>Arthropoda</taxon>
        <taxon>Hexapoda</taxon>
        <taxon>Insecta</taxon>
        <taxon>Pterygota</taxon>
        <taxon>Neoptera</taxon>
        <taxon>Paraneoptera</taxon>
        <taxon>Hemiptera</taxon>
        <taxon>Sternorrhyncha</taxon>
        <taxon>Aphidomorpha</taxon>
        <taxon>Aphidoidea</taxon>
        <taxon>Aphididae</taxon>
        <taxon>Aphidini</taxon>
        <taxon>Aphis</taxon>
        <taxon>Aphis</taxon>
    </lineage>
</organism>
<dbReference type="GO" id="GO:0060271">
    <property type="term" value="P:cilium assembly"/>
    <property type="evidence" value="ECO:0007669"/>
    <property type="project" value="TreeGrafter"/>
</dbReference>
<dbReference type="GO" id="GO:0015630">
    <property type="term" value="C:microtubule cytoskeleton"/>
    <property type="evidence" value="ECO:0007669"/>
    <property type="project" value="TreeGrafter"/>
</dbReference>
<keyword evidence="3" id="KW-0963">Cytoplasm</keyword>
<dbReference type="GO" id="GO:0016020">
    <property type="term" value="C:membrane"/>
    <property type="evidence" value="ECO:0007669"/>
    <property type="project" value="UniProtKB-SubCell"/>
</dbReference>
<dbReference type="PANTHER" id="PTHR45870:SF2">
    <property type="entry name" value="TUBULIN MONOGLYCYLASE TTLL3"/>
    <property type="match status" value="1"/>
</dbReference>
<feature type="transmembrane region" description="Helical" evidence="11">
    <location>
        <begin position="817"/>
        <end position="842"/>
    </location>
</feature>
<dbReference type="Pfam" id="PF04103">
    <property type="entry name" value="CD20"/>
    <property type="match status" value="1"/>
</dbReference>
<dbReference type="Gene3D" id="3.30.470.20">
    <property type="entry name" value="ATP-grasp fold, B domain"/>
    <property type="match status" value="1"/>
</dbReference>
<evidence type="ECO:0000256" key="11">
    <source>
        <dbReference type="SAM" id="Phobius"/>
    </source>
</evidence>
<evidence type="ECO:0000256" key="4">
    <source>
        <dbReference type="ARBA" id="ARBA00022598"/>
    </source>
</evidence>
<evidence type="ECO:0000313" key="12">
    <source>
        <dbReference type="EMBL" id="KAE9543144.1"/>
    </source>
</evidence>
<evidence type="ECO:0000256" key="6">
    <source>
        <dbReference type="ARBA" id="ARBA00022741"/>
    </source>
</evidence>
<evidence type="ECO:0000256" key="1">
    <source>
        <dbReference type="ARBA" id="ARBA00004141"/>
    </source>
</evidence>
<evidence type="ECO:0000256" key="5">
    <source>
        <dbReference type="ARBA" id="ARBA00022692"/>
    </source>
</evidence>
<comment type="caution">
    <text evidence="12">The sequence shown here is derived from an EMBL/GenBank/DDBJ whole genome shotgun (WGS) entry which is preliminary data.</text>
</comment>
<keyword evidence="6" id="KW-0547">Nucleotide-binding</keyword>
<dbReference type="AlphaFoldDB" id="A0A6G0U244"/>
<dbReference type="Pfam" id="PF03133">
    <property type="entry name" value="TTL"/>
    <property type="match status" value="1"/>
</dbReference>
<evidence type="ECO:0000313" key="13">
    <source>
        <dbReference type="Proteomes" id="UP000475862"/>
    </source>
</evidence>
<keyword evidence="13" id="KW-1185">Reference proteome</keyword>
<feature type="transmembrane region" description="Helical" evidence="11">
    <location>
        <begin position="783"/>
        <end position="805"/>
    </location>
</feature>
<feature type="compositionally biased region" description="Basic residues" evidence="10">
    <location>
        <begin position="980"/>
        <end position="989"/>
    </location>
</feature>